<dbReference type="Proteomes" id="UP001500909">
    <property type="component" value="Unassembled WGS sequence"/>
</dbReference>
<dbReference type="InterPro" id="IPR050109">
    <property type="entry name" value="HTH-type_TetR-like_transc_reg"/>
</dbReference>
<dbReference type="InterPro" id="IPR009057">
    <property type="entry name" value="Homeodomain-like_sf"/>
</dbReference>
<evidence type="ECO:0000256" key="3">
    <source>
        <dbReference type="ARBA" id="ARBA00023125"/>
    </source>
</evidence>
<dbReference type="PRINTS" id="PR00455">
    <property type="entry name" value="HTHTETR"/>
</dbReference>
<dbReference type="SUPFAM" id="SSF48498">
    <property type="entry name" value="Tetracyclin repressor-like, C-terminal domain"/>
    <property type="match status" value="1"/>
</dbReference>
<keyword evidence="4" id="KW-0804">Transcription</keyword>
<evidence type="ECO:0000256" key="5">
    <source>
        <dbReference type="PROSITE-ProRule" id="PRU00335"/>
    </source>
</evidence>
<dbReference type="Pfam" id="PF00440">
    <property type="entry name" value="TetR_N"/>
    <property type="match status" value="1"/>
</dbReference>
<dbReference type="Gene3D" id="1.10.357.10">
    <property type="entry name" value="Tetracycline Repressor, domain 2"/>
    <property type="match status" value="1"/>
</dbReference>
<protein>
    <submittedName>
        <fullName evidence="7">TetR/AcrR family transcriptional regulator</fullName>
    </submittedName>
</protein>
<dbReference type="InterPro" id="IPR036271">
    <property type="entry name" value="Tet_transcr_reg_TetR-rel_C_sf"/>
</dbReference>
<organism evidence="7 8">
    <name type="scientific">Streptomyces olivaceiscleroticus</name>
    <dbReference type="NCBI Taxonomy" id="68245"/>
    <lineage>
        <taxon>Bacteria</taxon>
        <taxon>Bacillati</taxon>
        <taxon>Actinomycetota</taxon>
        <taxon>Actinomycetes</taxon>
        <taxon>Kitasatosporales</taxon>
        <taxon>Streptomycetaceae</taxon>
        <taxon>Streptomyces</taxon>
    </lineage>
</organism>
<dbReference type="PANTHER" id="PTHR30055:SF241">
    <property type="entry name" value="TRANSCRIPTIONAL REGULATORY PROTEIN"/>
    <property type="match status" value="1"/>
</dbReference>
<dbReference type="EMBL" id="BAAABY010000029">
    <property type="protein sequence ID" value="GAA0471788.1"/>
    <property type="molecule type" value="Genomic_DNA"/>
</dbReference>
<dbReference type="InterPro" id="IPR001647">
    <property type="entry name" value="HTH_TetR"/>
</dbReference>
<feature type="DNA-binding region" description="H-T-H motif" evidence="5">
    <location>
        <begin position="41"/>
        <end position="60"/>
    </location>
</feature>
<reference evidence="7 8" key="1">
    <citation type="journal article" date="2019" name="Int. J. Syst. Evol. Microbiol.">
        <title>The Global Catalogue of Microorganisms (GCM) 10K type strain sequencing project: providing services to taxonomists for standard genome sequencing and annotation.</title>
        <authorList>
            <consortium name="The Broad Institute Genomics Platform"/>
            <consortium name="The Broad Institute Genome Sequencing Center for Infectious Disease"/>
            <person name="Wu L."/>
            <person name="Ma J."/>
        </authorList>
    </citation>
    <scope>NUCLEOTIDE SEQUENCE [LARGE SCALE GENOMIC DNA]</scope>
    <source>
        <strain evidence="7 8">JCM 4805</strain>
    </source>
</reference>
<dbReference type="Pfam" id="PF13977">
    <property type="entry name" value="TetR_C_6"/>
    <property type="match status" value="1"/>
</dbReference>
<evidence type="ECO:0000313" key="8">
    <source>
        <dbReference type="Proteomes" id="UP001500909"/>
    </source>
</evidence>
<feature type="domain" description="HTH tetR-type" evidence="6">
    <location>
        <begin position="18"/>
        <end position="78"/>
    </location>
</feature>
<evidence type="ECO:0000256" key="1">
    <source>
        <dbReference type="ARBA" id="ARBA00022491"/>
    </source>
</evidence>
<keyword evidence="3 5" id="KW-0238">DNA-binding</keyword>
<comment type="caution">
    <text evidence="7">The sequence shown here is derived from an EMBL/GenBank/DDBJ whole genome shotgun (WGS) entry which is preliminary data.</text>
</comment>
<dbReference type="InterPro" id="IPR039538">
    <property type="entry name" value="BetI_C"/>
</dbReference>
<gene>
    <name evidence="7" type="ORF">GCM10010361_39920</name>
</gene>
<keyword evidence="8" id="KW-1185">Reference proteome</keyword>
<dbReference type="PROSITE" id="PS50977">
    <property type="entry name" value="HTH_TETR_2"/>
    <property type="match status" value="1"/>
</dbReference>
<sequence length="216" mass="24138">MTSAEAAARPRRVTRRRAQTRQRLLDAALTVFAEEGFGRSTVDQVCERAGYTRGAFYSNFTSLDELFLAMWEQRSAAMLADLRTASDRLGTLESVSPDEALRAVLEVIPVDDAWYRVTAEFTAHALRNPSLRRVMAARERAVQDTLLPLVETALARAGRRVTDRTGLGHALVAVHDGTAVQCLMEPDDAAVRRRREELFRHVVNAYSIQSEGARHE</sequence>
<evidence type="ECO:0000259" key="6">
    <source>
        <dbReference type="PROSITE" id="PS50977"/>
    </source>
</evidence>
<evidence type="ECO:0000313" key="7">
    <source>
        <dbReference type="EMBL" id="GAA0471788.1"/>
    </source>
</evidence>
<evidence type="ECO:0000256" key="4">
    <source>
        <dbReference type="ARBA" id="ARBA00023163"/>
    </source>
</evidence>
<accession>A0ABN1AAN8</accession>
<dbReference type="PANTHER" id="PTHR30055">
    <property type="entry name" value="HTH-TYPE TRANSCRIPTIONAL REGULATOR RUTR"/>
    <property type="match status" value="1"/>
</dbReference>
<dbReference type="SUPFAM" id="SSF46689">
    <property type="entry name" value="Homeodomain-like"/>
    <property type="match status" value="1"/>
</dbReference>
<dbReference type="RefSeq" id="WP_346096373.1">
    <property type="nucleotide sequence ID" value="NZ_BAAABY010000029.1"/>
</dbReference>
<keyword evidence="1" id="KW-0678">Repressor</keyword>
<keyword evidence="2" id="KW-0805">Transcription regulation</keyword>
<proteinExistence type="predicted"/>
<name>A0ABN1AAN8_9ACTN</name>
<evidence type="ECO:0000256" key="2">
    <source>
        <dbReference type="ARBA" id="ARBA00023015"/>
    </source>
</evidence>